<dbReference type="EMBL" id="LN733868">
    <property type="protein sequence ID" value="CEP18556.1"/>
    <property type="molecule type" value="Genomic_DNA"/>
</dbReference>
<reference evidence="3 4" key="1">
    <citation type="submission" date="2014-09" db="EMBL/GenBank/DDBJ databases">
        <authorList>
            <person name="Ellenberger Sabrina"/>
        </authorList>
    </citation>
    <scope>NUCLEOTIDE SEQUENCE [LARGE SCALE GENOMIC DNA]</scope>
    <source>
        <strain evidence="3 4">CBS 412.66</strain>
    </source>
</reference>
<organism evidence="3 4">
    <name type="scientific">Parasitella parasitica</name>
    <dbReference type="NCBI Taxonomy" id="35722"/>
    <lineage>
        <taxon>Eukaryota</taxon>
        <taxon>Fungi</taxon>
        <taxon>Fungi incertae sedis</taxon>
        <taxon>Mucoromycota</taxon>
        <taxon>Mucoromycotina</taxon>
        <taxon>Mucoromycetes</taxon>
        <taxon>Mucorales</taxon>
        <taxon>Mucorineae</taxon>
        <taxon>Mucoraceae</taxon>
        <taxon>Parasitella</taxon>
    </lineage>
</organism>
<feature type="compositionally biased region" description="Polar residues" evidence="2">
    <location>
        <begin position="338"/>
        <end position="350"/>
    </location>
</feature>
<feature type="compositionally biased region" description="Low complexity" evidence="2">
    <location>
        <begin position="351"/>
        <end position="362"/>
    </location>
</feature>
<evidence type="ECO:0000313" key="4">
    <source>
        <dbReference type="Proteomes" id="UP000054107"/>
    </source>
</evidence>
<gene>
    <name evidence="3" type="primary">PARPA_12862.1 scaffold 45629</name>
</gene>
<feature type="coiled-coil region" evidence="1">
    <location>
        <begin position="286"/>
        <end position="320"/>
    </location>
</feature>
<name>A0A0B7NJ03_9FUNG</name>
<evidence type="ECO:0000256" key="1">
    <source>
        <dbReference type="SAM" id="Coils"/>
    </source>
</evidence>
<keyword evidence="4" id="KW-1185">Reference proteome</keyword>
<feature type="region of interest" description="Disordered" evidence="2">
    <location>
        <begin position="326"/>
        <end position="385"/>
    </location>
</feature>
<sequence>MLILSHQLQLKPFFLTQCTISPRPTLSPDTTPSLKPFCKRILAPPQLSRLSVSSPTIRRGIRIPLNSIRHFKQITAPTTSSPAASLLRPHQWRVLWSTAIPLTARTVWYRAIHAKLPTKSLLHFRIPHDHPSPNSVKIKEQIKQNKQTTSQSGTSPAITKPITSSSPLITKRPVNLNQHISKIPLAQKRNFASIKSTVVPTRSSQRLKQQDLLIPDTNTSPAFPLPEQMSFIDTQSMNSEPTTVTVPQLNIPRPEEEIHSHPEMPSSWISDVYASLKQHEQRLNTHDFQMTEINKLLKRNNELEEALTIANCRIAEVEAASNVTSVTPVPASPAPTPLTSRADGTSASQWATVAATQPAAPASNVQRPTVQQRPRTAKKPSTKRAPPTLATIARFYSSPSETHGFQFLYFKTRGRDPISKVRKGFPVLDIQNNRILDIHYPDNHHVGFLIHNDYAQHVIDAMAKASTAVVTDFDPTSPALLRDPKYADKTDMNFLQAEATRIHQERLIRIVKRVHDPSRQVAVARNFCFKHNWITESQYSMLHALIKPAKHTSSSPASNIGDASMADATSQDPNGTNSASLSQLNSPADGNSAPMA</sequence>
<feature type="compositionally biased region" description="Polar residues" evidence="2">
    <location>
        <begin position="567"/>
        <end position="589"/>
    </location>
</feature>
<protein>
    <submittedName>
        <fullName evidence="3">Uncharacterized protein</fullName>
    </submittedName>
</protein>
<feature type="compositionally biased region" description="Polar residues" evidence="2">
    <location>
        <begin position="144"/>
        <end position="168"/>
    </location>
</feature>
<dbReference type="OrthoDB" id="2206543at2759"/>
<feature type="region of interest" description="Disordered" evidence="2">
    <location>
        <begin position="140"/>
        <end position="171"/>
    </location>
</feature>
<feature type="region of interest" description="Disordered" evidence="2">
    <location>
        <begin position="551"/>
        <end position="596"/>
    </location>
</feature>
<feature type="compositionally biased region" description="Polar residues" evidence="2">
    <location>
        <begin position="363"/>
        <end position="374"/>
    </location>
</feature>
<dbReference type="Proteomes" id="UP000054107">
    <property type="component" value="Unassembled WGS sequence"/>
</dbReference>
<evidence type="ECO:0000313" key="3">
    <source>
        <dbReference type="EMBL" id="CEP18556.1"/>
    </source>
</evidence>
<keyword evidence="1" id="KW-0175">Coiled coil</keyword>
<proteinExistence type="predicted"/>
<accession>A0A0B7NJ03</accession>
<dbReference type="AlphaFoldDB" id="A0A0B7NJ03"/>
<evidence type="ECO:0000256" key="2">
    <source>
        <dbReference type="SAM" id="MobiDB-lite"/>
    </source>
</evidence>
<dbReference type="STRING" id="35722.A0A0B7NJ03"/>